<dbReference type="Gene3D" id="2.60.120.620">
    <property type="entry name" value="q2cbj1_9rhob like domain"/>
    <property type="match status" value="1"/>
</dbReference>
<dbReference type="KEGG" id="vg:8303411"/>
<protein>
    <submittedName>
        <fullName evidence="1">Hypothetical cyanophage protein</fullName>
    </submittedName>
</protein>
<dbReference type="OrthoDB" id="12155at10239"/>
<proteinExistence type="predicted"/>
<accession>C7BVH2</accession>
<evidence type="ECO:0000313" key="1">
    <source>
        <dbReference type="EMBL" id="CAR63401.1"/>
    </source>
</evidence>
<dbReference type="InterPro" id="IPR012668">
    <property type="entry name" value="CHP02466"/>
</dbReference>
<organism evidence="1 2">
    <name type="scientific">Synechococcus phage S-RSM4</name>
    <dbReference type="NCBI Taxonomy" id="555387"/>
    <lineage>
        <taxon>Viruses</taxon>
        <taxon>Duplodnaviria</taxon>
        <taxon>Heunggongvirae</taxon>
        <taxon>Uroviricota</taxon>
        <taxon>Caudoviricetes</taxon>
        <taxon>Pantevenvirales</taxon>
        <taxon>Kyanoviridae</taxon>
        <taxon>Gibbetvirus</taxon>
        <taxon>Gibbetvirus rsm4</taxon>
    </lineage>
</organism>
<name>C7BVH2_9CAUD</name>
<evidence type="ECO:0000313" key="2">
    <source>
        <dbReference type="Proteomes" id="UP000001515"/>
    </source>
</evidence>
<keyword evidence="2" id="KW-1185">Reference proteome</keyword>
<dbReference type="Proteomes" id="UP000001515">
    <property type="component" value="Segment"/>
</dbReference>
<sequence>MEQFNAFNISFFQTKVENWSEHKDRILSLLDLEECEDHYTDYHKNNQKLIESNEFASYGEEVVDVLRPALEQFNEVYPNNINIKLMWAQKYAANHHHQIHNHGALGYSAIFYAQFDGTHKATSFYAPYADFIEGNILEYVPEVSEGDIIFFPSVLMHQCHPVQSDTERIIISFNIY</sequence>
<gene>
    <name evidence="1" type="ORF">SRSM4_204</name>
</gene>
<reference evidence="1 2" key="1">
    <citation type="journal article" date="2009" name="Environ. Microbiol.">
        <title>Comparative genomics of marine cyanomyoviruses reveals the widespread occurrence of Synechococcus host genes localized to a hyperplastic region: implications for mechanisms of cyanophage evolution.</title>
        <authorList>
            <person name="Millard A.D."/>
            <person name="Zwirglmaier K."/>
            <person name="Downey M.J."/>
            <person name="Mann N.H."/>
            <person name="Scanlan D.J."/>
        </authorList>
    </citation>
    <scope>NUCLEOTIDE SEQUENCE</scope>
</reference>
<dbReference type="RefSeq" id="YP_003097438.1">
    <property type="nucleotide sequence ID" value="NC_013085.1"/>
</dbReference>
<dbReference type="EMBL" id="FM207411">
    <property type="protein sequence ID" value="CAR63401.1"/>
    <property type="molecule type" value="Genomic_DNA"/>
</dbReference>
<dbReference type="Pfam" id="PF13759">
    <property type="entry name" value="2OG-FeII_Oxy_5"/>
    <property type="match status" value="1"/>
</dbReference>
<dbReference type="GeneID" id="8303411"/>